<dbReference type="EMBL" id="CM037162">
    <property type="protein sequence ID" value="KAH7862304.1"/>
    <property type="molecule type" value="Genomic_DNA"/>
</dbReference>
<organism evidence="1 2">
    <name type="scientific">Vaccinium darrowii</name>
    <dbReference type="NCBI Taxonomy" id="229202"/>
    <lineage>
        <taxon>Eukaryota</taxon>
        <taxon>Viridiplantae</taxon>
        <taxon>Streptophyta</taxon>
        <taxon>Embryophyta</taxon>
        <taxon>Tracheophyta</taxon>
        <taxon>Spermatophyta</taxon>
        <taxon>Magnoliopsida</taxon>
        <taxon>eudicotyledons</taxon>
        <taxon>Gunneridae</taxon>
        <taxon>Pentapetalae</taxon>
        <taxon>asterids</taxon>
        <taxon>Ericales</taxon>
        <taxon>Ericaceae</taxon>
        <taxon>Vaccinioideae</taxon>
        <taxon>Vaccinieae</taxon>
        <taxon>Vaccinium</taxon>
    </lineage>
</organism>
<reference evidence="1 2" key="1">
    <citation type="journal article" date="2021" name="Hortic Res">
        <title>High-quality reference genome and annotation aids understanding of berry development for evergreen blueberry (Vaccinium darrowii).</title>
        <authorList>
            <person name="Yu J."/>
            <person name="Hulse-Kemp A.M."/>
            <person name="Babiker E."/>
            <person name="Staton M."/>
        </authorList>
    </citation>
    <scope>NUCLEOTIDE SEQUENCE [LARGE SCALE GENOMIC DNA]</scope>
    <source>
        <strain evidence="2">cv. NJ 8807/NJ 8810</strain>
        <tissue evidence="1">Young leaf</tissue>
    </source>
</reference>
<gene>
    <name evidence="1" type="ORF">Vadar_002703</name>
</gene>
<name>A0ACB7Z8Y4_9ERIC</name>
<protein>
    <submittedName>
        <fullName evidence="1">Uncharacterized protein</fullName>
    </submittedName>
</protein>
<dbReference type="Proteomes" id="UP000828048">
    <property type="component" value="Chromosome 12"/>
</dbReference>
<evidence type="ECO:0000313" key="2">
    <source>
        <dbReference type="Proteomes" id="UP000828048"/>
    </source>
</evidence>
<accession>A0ACB7Z8Y4</accession>
<keyword evidence="2" id="KW-1185">Reference proteome</keyword>
<comment type="caution">
    <text evidence="1">The sequence shown here is derived from an EMBL/GenBank/DDBJ whole genome shotgun (WGS) entry which is preliminary data.</text>
</comment>
<proteinExistence type="predicted"/>
<evidence type="ECO:0000313" key="1">
    <source>
        <dbReference type="EMBL" id="KAH7862304.1"/>
    </source>
</evidence>
<sequence>MGDQQKGLDGVVARILPEVPHRLPGRPRKVRRRAVDEPAAGTSESKRSQTVKCTWCKEFGHNKRTCQRGPVRDRGGPRGRGNTHNNGRVGASGNKIGGTVTAASTTSTGRGRGIYRGRGGGQLEAGAVPQARAVLEADPQQEEAVANEGNQMQLPKIK</sequence>